<evidence type="ECO:0000256" key="4">
    <source>
        <dbReference type="SAM" id="MobiDB-lite"/>
    </source>
</evidence>
<keyword evidence="7" id="KW-1185">Reference proteome</keyword>
<evidence type="ECO:0000313" key="6">
    <source>
        <dbReference type="EMBL" id="KAJ4178766.1"/>
    </source>
</evidence>
<protein>
    <recommendedName>
        <fullName evidence="5">Ubiquitin-like protease family profile domain-containing protein</fullName>
    </recommendedName>
</protein>
<comment type="caution">
    <text evidence="6">The sequence shown here is derived from an EMBL/GenBank/DDBJ whole genome shotgun (WGS) entry which is preliminary data.</text>
</comment>
<dbReference type="Gene3D" id="3.40.395.10">
    <property type="entry name" value="Adenoviral Proteinase, Chain A"/>
    <property type="match status" value="1"/>
</dbReference>
<dbReference type="OrthoDB" id="5098110at2759"/>
<feature type="compositionally biased region" description="Basic and acidic residues" evidence="4">
    <location>
        <begin position="8"/>
        <end position="21"/>
    </location>
</feature>
<feature type="region of interest" description="Disordered" evidence="4">
    <location>
        <begin position="1"/>
        <end position="59"/>
    </location>
</feature>
<feature type="non-terminal residue" evidence="6">
    <location>
        <position position="238"/>
    </location>
</feature>
<dbReference type="PROSITE" id="PS50600">
    <property type="entry name" value="ULP_PROTEASE"/>
    <property type="match status" value="1"/>
</dbReference>
<accession>A0A9W8UTF0</accession>
<evidence type="ECO:0000256" key="2">
    <source>
        <dbReference type="ARBA" id="ARBA00022670"/>
    </source>
</evidence>
<dbReference type="EMBL" id="JAOQAV010000068">
    <property type="protein sequence ID" value="KAJ4178766.1"/>
    <property type="molecule type" value="Genomic_DNA"/>
</dbReference>
<name>A0A9W8UTF0_9HYPO</name>
<dbReference type="GO" id="GO:0006508">
    <property type="term" value="P:proteolysis"/>
    <property type="evidence" value="ECO:0007669"/>
    <property type="project" value="UniProtKB-KW"/>
</dbReference>
<dbReference type="SUPFAM" id="SSF54001">
    <property type="entry name" value="Cysteine proteinases"/>
    <property type="match status" value="1"/>
</dbReference>
<proteinExistence type="inferred from homology"/>
<dbReference type="Proteomes" id="UP001152087">
    <property type="component" value="Unassembled WGS sequence"/>
</dbReference>
<keyword evidence="3" id="KW-0378">Hydrolase</keyword>
<evidence type="ECO:0000259" key="5">
    <source>
        <dbReference type="PROSITE" id="PS50600"/>
    </source>
</evidence>
<feature type="domain" description="Ubiquitin-like protease family profile" evidence="5">
    <location>
        <begin position="146"/>
        <end position="238"/>
    </location>
</feature>
<gene>
    <name evidence="6" type="ORF">NW755_012989</name>
</gene>
<evidence type="ECO:0000256" key="1">
    <source>
        <dbReference type="ARBA" id="ARBA00005234"/>
    </source>
</evidence>
<comment type="similarity">
    <text evidence="1">Belongs to the peptidase C48 family.</text>
</comment>
<keyword evidence="2" id="KW-0645">Protease</keyword>
<evidence type="ECO:0000313" key="7">
    <source>
        <dbReference type="Proteomes" id="UP001152087"/>
    </source>
</evidence>
<dbReference type="InterPro" id="IPR038765">
    <property type="entry name" value="Papain-like_cys_pep_sf"/>
</dbReference>
<dbReference type="GO" id="GO:0008234">
    <property type="term" value="F:cysteine-type peptidase activity"/>
    <property type="evidence" value="ECO:0007669"/>
    <property type="project" value="InterPro"/>
</dbReference>
<reference evidence="6" key="1">
    <citation type="submission" date="2022-09" db="EMBL/GenBank/DDBJ databases">
        <title>Fusarium specimens isolated from Avocado Roots.</title>
        <authorList>
            <person name="Stajich J."/>
            <person name="Roper C."/>
            <person name="Heimlech-Rivalta G."/>
        </authorList>
    </citation>
    <scope>NUCLEOTIDE SEQUENCE</scope>
    <source>
        <strain evidence="6">A02</strain>
    </source>
</reference>
<dbReference type="AlphaFoldDB" id="A0A9W8UTF0"/>
<feature type="region of interest" description="Disordered" evidence="4">
    <location>
        <begin position="117"/>
        <end position="138"/>
    </location>
</feature>
<dbReference type="InterPro" id="IPR003653">
    <property type="entry name" value="Peptidase_C48_C"/>
</dbReference>
<organism evidence="6 7">
    <name type="scientific">Fusarium falciforme</name>
    <dbReference type="NCBI Taxonomy" id="195108"/>
    <lineage>
        <taxon>Eukaryota</taxon>
        <taxon>Fungi</taxon>
        <taxon>Dikarya</taxon>
        <taxon>Ascomycota</taxon>
        <taxon>Pezizomycotina</taxon>
        <taxon>Sordariomycetes</taxon>
        <taxon>Hypocreomycetidae</taxon>
        <taxon>Hypocreales</taxon>
        <taxon>Nectriaceae</taxon>
        <taxon>Fusarium</taxon>
        <taxon>Fusarium solani species complex</taxon>
    </lineage>
</organism>
<feature type="compositionally biased region" description="Basic and acidic residues" evidence="4">
    <location>
        <begin position="35"/>
        <end position="45"/>
    </location>
</feature>
<evidence type="ECO:0000256" key="3">
    <source>
        <dbReference type="ARBA" id="ARBA00022801"/>
    </source>
</evidence>
<dbReference type="GO" id="GO:0019783">
    <property type="term" value="F:ubiquitin-like protein peptidase activity"/>
    <property type="evidence" value="ECO:0007669"/>
    <property type="project" value="UniProtKB-ARBA"/>
</dbReference>
<sequence length="238" mass="27339">MCQARSSTEARKKGEANKRLIENLPGKHSQATIHDAAKEERHDDVTIEVASPNTTQDPTNESRFELVQQMEPDNELDDGVADEGDGDLLDIEELSKRVTASRKRKARHKYVDLTKEALTPEPDGDINHPTKRSRGELPSAEEVQWTATADEVLKQLQPEGQRLKDSVLQFIMEVLFAIFWPHRGDNKSARVTHPLWFNADEETLPQELRDFENYDVIFFPIHHKEMEHWTMGVLHITK</sequence>